<dbReference type="Proteomes" id="UP001287286">
    <property type="component" value="Unassembled WGS sequence"/>
</dbReference>
<name>A0ABR0BWD3_PURLI</name>
<comment type="subcellular location">
    <subcellularLocation>
        <location evidence="1">Mitochondrion inner membrane</location>
        <topology evidence="1">Single-pass membrane protein</topology>
    </subcellularLocation>
</comment>
<evidence type="ECO:0000256" key="8">
    <source>
        <dbReference type="ARBA" id="ARBA00023002"/>
    </source>
</evidence>
<organism evidence="13 14">
    <name type="scientific">Purpureocillium lilacinum</name>
    <name type="common">Paecilomyces lilacinus</name>
    <dbReference type="NCBI Taxonomy" id="33203"/>
    <lineage>
        <taxon>Eukaryota</taxon>
        <taxon>Fungi</taxon>
        <taxon>Dikarya</taxon>
        <taxon>Ascomycota</taxon>
        <taxon>Pezizomycotina</taxon>
        <taxon>Sordariomycetes</taxon>
        <taxon>Hypocreomycetidae</taxon>
        <taxon>Hypocreales</taxon>
        <taxon>Ophiocordycipitaceae</taxon>
        <taxon>Purpureocillium</taxon>
    </lineage>
</organism>
<keyword evidence="7" id="KW-1133">Transmembrane helix</keyword>
<dbReference type="PANTHER" id="PTHR11504">
    <property type="entry name" value="CYTOCHROME C OXIDASE POLYPEPTIDE VIA"/>
    <property type="match status" value="1"/>
</dbReference>
<comment type="pathway">
    <text evidence="2">Energy metabolism; oxidative phosphorylation.</text>
</comment>
<keyword evidence="8" id="KW-0560">Oxidoreductase</keyword>
<evidence type="ECO:0000256" key="12">
    <source>
        <dbReference type="RuleBase" id="RU004397"/>
    </source>
</evidence>
<sequence length="231" mass="26392">MLQRADDARVQSTEPRCVGRRQCLGSPGAAAERVVLDSDEFETRCRLHGLRFRMSLYTEPSVHAGDDGDDVELRHVTTVSTLGTRDGRGRTAARLPHEITTTIMLAARPATRAASRLAAQLRAPAQRRFASTAENEFIKERQHIKEHAKGTTELWKKISIYAVIPALALSGANAWYLWKAHWEHWNHMPPLEERTEYPYQNIRTKNYQWGDGDKTLFWNESVNYHNKDKVA</sequence>
<dbReference type="EMBL" id="JAWRVI010000025">
    <property type="protein sequence ID" value="KAK4088367.1"/>
    <property type="molecule type" value="Genomic_DNA"/>
</dbReference>
<dbReference type="CDD" id="cd00925">
    <property type="entry name" value="Cyt_c_Oxidase_VIa"/>
    <property type="match status" value="1"/>
</dbReference>
<dbReference type="SUPFAM" id="SSF81411">
    <property type="entry name" value="Mitochondrial cytochrome c oxidase subunit VIa"/>
    <property type="match status" value="1"/>
</dbReference>
<evidence type="ECO:0000256" key="6">
    <source>
        <dbReference type="ARBA" id="ARBA00022946"/>
    </source>
</evidence>
<dbReference type="InterPro" id="IPR036418">
    <property type="entry name" value="Cyt_c_oxidase_su6a_sf"/>
</dbReference>
<keyword evidence="14" id="KW-1185">Reference proteome</keyword>
<evidence type="ECO:0000256" key="3">
    <source>
        <dbReference type="ARBA" id="ARBA00005553"/>
    </source>
</evidence>
<keyword evidence="4" id="KW-0812">Transmembrane</keyword>
<comment type="caution">
    <text evidence="13">The sequence shown here is derived from an EMBL/GenBank/DDBJ whole genome shotgun (WGS) entry which is preliminary data.</text>
</comment>
<evidence type="ECO:0000256" key="1">
    <source>
        <dbReference type="ARBA" id="ARBA00004434"/>
    </source>
</evidence>
<dbReference type="PROSITE" id="PS01329">
    <property type="entry name" value="COX6A"/>
    <property type="match status" value="1"/>
</dbReference>
<keyword evidence="5 12" id="KW-0999">Mitochondrion inner membrane</keyword>
<dbReference type="InterPro" id="IPR018507">
    <property type="entry name" value="Cyt_c_oxidase_su6a_CS"/>
</dbReference>
<protein>
    <recommendedName>
        <fullName evidence="12">Cytochrome c oxidase subunit</fullName>
    </recommendedName>
    <alternativeName>
        <fullName evidence="12">Cytochrome c oxidase polypeptide VIa</fullName>
    </alternativeName>
</protein>
<evidence type="ECO:0000256" key="7">
    <source>
        <dbReference type="ARBA" id="ARBA00022989"/>
    </source>
</evidence>
<comment type="similarity">
    <text evidence="3 11">Belongs to the cytochrome c oxidase subunit 6A family.</text>
</comment>
<evidence type="ECO:0000256" key="4">
    <source>
        <dbReference type="ARBA" id="ARBA00022692"/>
    </source>
</evidence>
<evidence type="ECO:0000313" key="14">
    <source>
        <dbReference type="Proteomes" id="UP001287286"/>
    </source>
</evidence>
<evidence type="ECO:0000313" key="13">
    <source>
        <dbReference type="EMBL" id="KAK4088367.1"/>
    </source>
</evidence>
<dbReference type="InterPro" id="IPR001349">
    <property type="entry name" value="Cyt_c_oxidase_su6a"/>
</dbReference>
<keyword evidence="6" id="KW-0809">Transit peptide</keyword>
<dbReference type="Gene3D" id="4.10.95.10">
    <property type="entry name" value="Cytochrome c oxidase, subunit VIa"/>
    <property type="match status" value="1"/>
</dbReference>
<dbReference type="Pfam" id="PF02046">
    <property type="entry name" value="COX6A"/>
    <property type="match status" value="1"/>
</dbReference>
<keyword evidence="9 12" id="KW-0496">Mitochondrion</keyword>
<reference evidence="13 14" key="1">
    <citation type="journal article" date="2024" name="Microbiol. Resour. Announc.">
        <title>Genome annotations for the ascomycete fungi Trichoderma harzianum, Trichoderma aggressivum, and Purpureocillium lilacinum.</title>
        <authorList>
            <person name="Beijen E.P.W."/>
            <person name="Ohm R.A."/>
        </authorList>
    </citation>
    <scope>NUCLEOTIDE SEQUENCE [LARGE SCALE GENOMIC DNA]</scope>
    <source>
        <strain evidence="13 14">CBS 150709</strain>
    </source>
</reference>
<evidence type="ECO:0000256" key="10">
    <source>
        <dbReference type="ARBA" id="ARBA00023136"/>
    </source>
</evidence>
<keyword evidence="10 12" id="KW-0472">Membrane</keyword>
<evidence type="ECO:0000256" key="11">
    <source>
        <dbReference type="RuleBase" id="RU004396"/>
    </source>
</evidence>
<dbReference type="PANTHER" id="PTHR11504:SF0">
    <property type="entry name" value="CYTOCHROME C OXIDASE SUBUNIT"/>
    <property type="match status" value="1"/>
</dbReference>
<evidence type="ECO:0000256" key="9">
    <source>
        <dbReference type="ARBA" id="ARBA00023128"/>
    </source>
</evidence>
<accession>A0ABR0BWD3</accession>
<proteinExistence type="inferred from homology"/>
<evidence type="ECO:0000256" key="2">
    <source>
        <dbReference type="ARBA" id="ARBA00004673"/>
    </source>
</evidence>
<evidence type="ECO:0000256" key="5">
    <source>
        <dbReference type="ARBA" id="ARBA00022792"/>
    </source>
</evidence>
<gene>
    <name evidence="13" type="ORF">Purlil1_7246</name>
</gene>